<name>A0ABR9S1G4_9BURK</name>
<organism evidence="1 2">
    <name type="scientific">Ramlibacter pallidus</name>
    <dbReference type="NCBI Taxonomy" id="2780087"/>
    <lineage>
        <taxon>Bacteria</taxon>
        <taxon>Pseudomonadati</taxon>
        <taxon>Pseudomonadota</taxon>
        <taxon>Betaproteobacteria</taxon>
        <taxon>Burkholderiales</taxon>
        <taxon>Comamonadaceae</taxon>
        <taxon>Ramlibacter</taxon>
    </lineage>
</organism>
<accession>A0ABR9S1G4</accession>
<proteinExistence type="predicted"/>
<gene>
    <name evidence="1" type="ORF">IM787_06920</name>
</gene>
<comment type="caution">
    <text evidence="1">The sequence shown here is derived from an EMBL/GenBank/DDBJ whole genome shotgun (WGS) entry which is preliminary data.</text>
</comment>
<dbReference type="Proteomes" id="UP000806285">
    <property type="component" value="Unassembled WGS sequence"/>
</dbReference>
<dbReference type="RefSeq" id="WP_193675908.1">
    <property type="nucleotide sequence ID" value="NZ_JADDIV010000002.1"/>
</dbReference>
<protein>
    <submittedName>
        <fullName evidence="1">Uncharacterized protein</fullName>
    </submittedName>
</protein>
<evidence type="ECO:0000313" key="2">
    <source>
        <dbReference type="Proteomes" id="UP000806285"/>
    </source>
</evidence>
<evidence type="ECO:0000313" key="1">
    <source>
        <dbReference type="EMBL" id="MBE7367289.1"/>
    </source>
</evidence>
<sequence>MAMLLAAATAAQAVERLDDSASPRSRVRAPVVLGEDGRPLQDSRNATRATVRFGRVDYKLSTARHAGRTARIYYVVPAAIPGLRSPSGLRVEWRGSGLFADGSAMPGERRLVWSGVVPGPWMTEGLDLTFHVDLRQLQLRPNEPFGFESYFEIEISP</sequence>
<reference evidence="1 2" key="1">
    <citation type="submission" date="2020-10" db="EMBL/GenBank/DDBJ databases">
        <title>Ramlibacter sp. HM2 16S ribosomal RNA gene Genome sequencing and assembly.</title>
        <authorList>
            <person name="Kang M."/>
        </authorList>
    </citation>
    <scope>NUCLEOTIDE SEQUENCE [LARGE SCALE GENOMIC DNA]</scope>
    <source>
        <strain evidence="1 2">HM2</strain>
    </source>
</reference>
<keyword evidence="2" id="KW-1185">Reference proteome</keyword>
<dbReference type="EMBL" id="JADDIV010000002">
    <property type="protein sequence ID" value="MBE7367289.1"/>
    <property type="molecule type" value="Genomic_DNA"/>
</dbReference>